<sequence>MADKYTRWVYTPKFYLSCCDALFGNRLPTPSGQNRPKLRKGFPLPLQEKIDECCCCILKPHTTKRGREIKGSLCPLSWSDPKNYGTTHNLSDAIVFWADQMAVSTLQWVSEAIPKYKKRLQRYGRDILKLDRCKNGFSAIRNISTQLNVIGQLIADNPIDDQLSLRPKLPPRLPPILPTSKSGMRFFPLSHSLLNAAKNNLFSTYGLSLLRKTLKRGKSKGLVYVLTDGVGARLVMGPKTSDIYKTSLSSLISSPTPKQTTSLDSSPTPVSVQAASTLCLGVDPGRAVIADTALVLKDEAGGPESDEMAEFSVIPKGHGSTGGPINIVLPHGTYHIVAVDELLFKAVKYFNESGVTDVYPPEESLLLNAESIPGTISSIHCARCHIPIYPFRSRTPNAWHCQETCFHYLRLQVIDLGLDRCCIQYPLFLFPSCGCLFVGPSLPPSQIDQPSTFPHHLHTCATMFEGSLSPEAVFEPEFTPQFEPPKPPLFHYEPSPVPSMPPYPHTDNLLLNEIIHSVMSRQIPMSTYERYYSAAKAEDMTLPSVYKIKQLLLEIEKRSHTVSHKGELLPALLSC</sequence>
<reference evidence="1" key="1">
    <citation type="submission" date="2022-03" db="EMBL/GenBank/DDBJ databases">
        <title>Draft genome sequence of Aduncisulcus paluster, a free-living microaerophilic Fornicata.</title>
        <authorList>
            <person name="Yuyama I."/>
            <person name="Kume K."/>
            <person name="Tamura T."/>
            <person name="Inagaki Y."/>
            <person name="Hashimoto T."/>
        </authorList>
    </citation>
    <scope>NUCLEOTIDE SEQUENCE</scope>
    <source>
        <strain evidence="1">NY0171</strain>
    </source>
</reference>
<accession>A0ABQ5KXD7</accession>
<organism evidence="1 2">
    <name type="scientific">Aduncisulcus paluster</name>
    <dbReference type="NCBI Taxonomy" id="2918883"/>
    <lineage>
        <taxon>Eukaryota</taxon>
        <taxon>Metamonada</taxon>
        <taxon>Carpediemonas-like organisms</taxon>
        <taxon>Aduncisulcus</taxon>
    </lineage>
</organism>
<comment type="caution">
    <text evidence="1">The sequence shown here is derived from an EMBL/GenBank/DDBJ whole genome shotgun (WGS) entry which is preliminary data.</text>
</comment>
<protein>
    <submittedName>
        <fullName evidence="1">Uncharacterized protein</fullName>
    </submittedName>
</protein>
<evidence type="ECO:0000313" key="1">
    <source>
        <dbReference type="EMBL" id="GKT36706.1"/>
    </source>
</evidence>
<gene>
    <name evidence="1" type="ORF">ADUPG1_009618</name>
</gene>
<proteinExistence type="predicted"/>
<keyword evidence="2" id="KW-1185">Reference proteome</keyword>
<evidence type="ECO:0000313" key="2">
    <source>
        <dbReference type="Proteomes" id="UP001057375"/>
    </source>
</evidence>
<dbReference type="Proteomes" id="UP001057375">
    <property type="component" value="Unassembled WGS sequence"/>
</dbReference>
<dbReference type="EMBL" id="BQXS01011283">
    <property type="protein sequence ID" value="GKT36706.1"/>
    <property type="molecule type" value="Genomic_DNA"/>
</dbReference>
<name>A0ABQ5KXD7_9EUKA</name>